<evidence type="ECO:0000256" key="2">
    <source>
        <dbReference type="ARBA" id="ARBA00022670"/>
    </source>
</evidence>
<dbReference type="InterPro" id="IPR038765">
    <property type="entry name" value="Papain-like_cys_pep_sf"/>
</dbReference>
<dbReference type="SUPFAM" id="SSF54001">
    <property type="entry name" value="Cysteine proteinases"/>
    <property type="match status" value="1"/>
</dbReference>
<comment type="similarity">
    <text evidence="1">Belongs to the peptidase C48 family.</text>
</comment>
<keyword evidence="8" id="KW-1185">Reference proteome</keyword>
<evidence type="ECO:0000256" key="3">
    <source>
        <dbReference type="ARBA" id="ARBA00022801"/>
    </source>
</evidence>
<dbReference type="GO" id="GO:0016926">
    <property type="term" value="P:protein desumoylation"/>
    <property type="evidence" value="ECO:0007669"/>
    <property type="project" value="TreeGrafter"/>
</dbReference>
<evidence type="ECO:0000313" key="7">
    <source>
        <dbReference type="EMBL" id="KFP33777.1"/>
    </source>
</evidence>
<feature type="non-terminal residue" evidence="7">
    <location>
        <position position="442"/>
    </location>
</feature>
<gene>
    <name evidence="7" type="ORF">N325_02046</name>
</gene>
<evidence type="ECO:0000256" key="4">
    <source>
        <dbReference type="ARBA" id="ARBA00022807"/>
    </source>
</evidence>
<feature type="domain" description="Ubiquitin-like protease family profile" evidence="6">
    <location>
        <begin position="248"/>
        <end position="412"/>
    </location>
</feature>
<evidence type="ECO:0000256" key="5">
    <source>
        <dbReference type="SAM" id="Coils"/>
    </source>
</evidence>
<dbReference type="AlphaFoldDB" id="A0A091K8G6"/>
<dbReference type="Gene3D" id="3.40.395.10">
    <property type="entry name" value="Adenoviral Proteinase, Chain A"/>
    <property type="match status" value="1"/>
</dbReference>
<dbReference type="PROSITE" id="PS50600">
    <property type="entry name" value="ULP_PROTEASE"/>
    <property type="match status" value="1"/>
</dbReference>
<reference evidence="7 8" key="1">
    <citation type="submission" date="2014-04" db="EMBL/GenBank/DDBJ databases">
        <title>Genome evolution of avian class.</title>
        <authorList>
            <person name="Zhang G."/>
            <person name="Li C."/>
        </authorList>
    </citation>
    <scope>NUCLEOTIDE SEQUENCE [LARGE SCALE GENOMIC DNA]</scope>
    <source>
        <strain evidence="7">BGI_N325</strain>
    </source>
</reference>
<dbReference type="Pfam" id="PF02902">
    <property type="entry name" value="Peptidase_C48"/>
    <property type="match status" value="1"/>
</dbReference>
<keyword evidence="4" id="KW-0788">Thiol protease</keyword>
<dbReference type="EMBL" id="KK551033">
    <property type="protein sequence ID" value="KFP33777.1"/>
    <property type="molecule type" value="Genomic_DNA"/>
</dbReference>
<dbReference type="PANTHER" id="PTHR12606:SF11">
    <property type="entry name" value="SENTRIN-SPECIFIC PROTEASE 2"/>
    <property type="match status" value="1"/>
</dbReference>
<keyword evidence="5" id="KW-0175">Coiled coil</keyword>
<name>A0A091K8G6_COLST</name>
<dbReference type="GO" id="GO:0006508">
    <property type="term" value="P:proteolysis"/>
    <property type="evidence" value="ECO:0007669"/>
    <property type="project" value="UniProtKB-KW"/>
</dbReference>
<proteinExistence type="inferred from homology"/>
<protein>
    <submittedName>
        <fullName evidence="7">Sentrin-specific protease 2</fullName>
    </submittedName>
</protein>
<dbReference type="PANTHER" id="PTHR12606">
    <property type="entry name" value="SENTRIN/SUMO-SPECIFIC PROTEASE"/>
    <property type="match status" value="1"/>
</dbReference>
<evidence type="ECO:0000259" key="6">
    <source>
        <dbReference type="PROSITE" id="PS50600"/>
    </source>
</evidence>
<dbReference type="GO" id="GO:0080090">
    <property type="term" value="P:regulation of primary metabolic process"/>
    <property type="evidence" value="ECO:0007669"/>
    <property type="project" value="UniProtKB-ARBA"/>
</dbReference>
<dbReference type="Proteomes" id="UP000053615">
    <property type="component" value="Unassembled WGS sequence"/>
</dbReference>
<keyword evidence="3" id="KW-0378">Hydrolase</keyword>
<keyword evidence="2 7" id="KW-0645">Protease</keyword>
<dbReference type="GO" id="GO:0005634">
    <property type="term" value="C:nucleus"/>
    <property type="evidence" value="ECO:0007669"/>
    <property type="project" value="TreeGrafter"/>
</dbReference>
<dbReference type="FunFam" id="3.40.395.10:FF:000001">
    <property type="entry name" value="Sentrin-specific protease 1"/>
    <property type="match status" value="1"/>
</dbReference>
<accession>A0A091K8G6</accession>
<dbReference type="GO" id="GO:0016929">
    <property type="term" value="F:deSUMOylase activity"/>
    <property type="evidence" value="ECO:0007669"/>
    <property type="project" value="TreeGrafter"/>
</dbReference>
<dbReference type="GO" id="GO:0060255">
    <property type="term" value="P:regulation of macromolecule metabolic process"/>
    <property type="evidence" value="ECO:0007669"/>
    <property type="project" value="UniProtKB-ARBA"/>
</dbReference>
<sequence>DQGMLSLSPVTIPCLSMCKNGIQHLKPASDSTLMLRPPIKECTAPKSTSSESSRTGRFLCTAEEAIQQREKEKYKELLRLLKEKYSRSRCNPQPTSLHKLVLGNNHWLCVGTLVAVGKWRGAPAFGLLDSAPGQLLRQTIRLTNSQLTAHSPHRYYTPAENPMEQKRPVKQVMTGCGSGDSEETPFEIHLTPVLPLKTDVLDVEEGKSPSSGQRGECFAPLTKAMEREIKAALGEGNPEEILSSAFKLKVTRGDIQTLRNLCWVNDEVINFYMNLLMARSKKEGYPAIHAFSTFFYPKLLSGGYKAVMRWTRNVDLFKQDMVFVPIHLKLHWALVVVDVRKKSIRYLDSLGQNGHKICETVFKYLQAEHLEKRKLELSCWEWSLCSMEPHEIPQQSNGSDCGIFLCKYADFLSQDKPMTFSQPHMPYFRRRMVWEIIHQQLL</sequence>
<dbReference type="InterPro" id="IPR003653">
    <property type="entry name" value="Peptidase_C48_C"/>
</dbReference>
<organism evidence="7 8">
    <name type="scientific">Colius striatus</name>
    <name type="common">Speckled mousebird</name>
    <dbReference type="NCBI Taxonomy" id="57412"/>
    <lineage>
        <taxon>Eukaryota</taxon>
        <taxon>Metazoa</taxon>
        <taxon>Chordata</taxon>
        <taxon>Craniata</taxon>
        <taxon>Vertebrata</taxon>
        <taxon>Euteleostomi</taxon>
        <taxon>Archelosauria</taxon>
        <taxon>Archosauria</taxon>
        <taxon>Dinosauria</taxon>
        <taxon>Saurischia</taxon>
        <taxon>Theropoda</taxon>
        <taxon>Coelurosauria</taxon>
        <taxon>Aves</taxon>
        <taxon>Neognathae</taxon>
        <taxon>Neoaves</taxon>
        <taxon>Telluraves</taxon>
        <taxon>Coraciimorphae</taxon>
        <taxon>Coliiformes</taxon>
        <taxon>Coliidae</taxon>
        <taxon>Colius</taxon>
    </lineage>
</organism>
<evidence type="ECO:0000256" key="1">
    <source>
        <dbReference type="ARBA" id="ARBA00005234"/>
    </source>
</evidence>
<feature type="non-terminal residue" evidence="7">
    <location>
        <position position="1"/>
    </location>
</feature>
<feature type="coiled-coil region" evidence="5">
    <location>
        <begin position="64"/>
        <end position="91"/>
    </location>
</feature>
<evidence type="ECO:0000313" key="8">
    <source>
        <dbReference type="Proteomes" id="UP000053615"/>
    </source>
</evidence>